<keyword evidence="9" id="KW-0378">Hydrolase</keyword>
<dbReference type="AlphaFoldDB" id="A0A1B6CB12"/>
<dbReference type="Pfam" id="PF01868">
    <property type="entry name" value="RNase_P-MRP_p29"/>
    <property type="match status" value="1"/>
</dbReference>
<proteinExistence type="inferred from homology"/>
<dbReference type="InterPro" id="IPR023534">
    <property type="entry name" value="Rof/RNase_P-like"/>
</dbReference>
<name>A0A1B6CB12_9HEMI</name>
<comment type="function">
    <text evidence="1">Component of ribonuclease P, a ribonucleoprotein complex that generates mature tRNA molecules by cleaving their 5'-ends.</text>
</comment>
<dbReference type="PANTHER" id="PTHR13348:SF0">
    <property type="entry name" value="RIBONUCLEASE P PROTEIN SUBUNIT P29"/>
    <property type="match status" value="1"/>
</dbReference>
<evidence type="ECO:0000256" key="7">
    <source>
        <dbReference type="ARBA" id="ARBA00022722"/>
    </source>
</evidence>
<evidence type="ECO:0000256" key="2">
    <source>
        <dbReference type="ARBA" id="ARBA00004123"/>
    </source>
</evidence>
<evidence type="ECO:0000256" key="8">
    <source>
        <dbReference type="ARBA" id="ARBA00022759"/>
    </source>
</evidence>
<dbReference type="Gene3D" id="2.30.30.210">
    <property type="entry name" value="Ribonuclease P/MRP, subunit p29"/>
    <property type="match status" value="1"/>
</dbReference>
<keyword evidence="8" id="KW-0255">Endonuclease</keyword>
<dbReference type="SMART" id="SM00538">
    <property type="entry name" value="POP4"/>
    <property type="match status" value="1"/>
</dbReference>
<dbReference type="GO" id="GO:0001682">
    <property type="term" value="P:tRNA 5'-leader removal"/>
    <property type="evidence" value="ECO:0007669"/>
    <property type="project" value="InterPro"/>
</dbReference>
<keyword evidence="5" id="KW-0963">Cytoplasm</keyword>
<reference evidence="11" key="1">
    <citation type="submission" date="2015-12" db="EMBL/GenBank/DDBJ databases">
        <title>De novo transcriptome assembly of four potential Pierce s Disease insect vectors from Arizona vineyards.</title>
        <authorList>
            <person name="Tassone E.E."/>
        </authorList>
    </citation>
    <scope>NUCLEOTIDE SEQUENCE</scope>
</reference>
<dbReference type="EMBL" id="GEDC01026645">
    <property type="protein sequence ID" value="JAS10653.1"/>
    <property type="molecule type" value="Transcribed_RNA"/>
</dbReference>
<dbReference type="GO" id="GO:0005634">
    <property type="term" value="C:nucleus"/>
    <property type="evidence" value="ECO:0007669"/>
    <property type="project" value="UniProtKB-SubCell"/>
</dbReference>
<dbReference type="GO" id="GO:0030677">
    <property type="term" value="C:ribonuclease P complex"/>
    <property type="evidence" value="ECO:0007669"/>
    <property type="project" value="InterPro"/>
</dbReference>
<evidence type="ECO:0000313" key="11">
    <source>
        <dbReference type="EMBL" id="JAS10653.1"/>
    </source>
</evidence>
<evidence type="ECO:0000256" key="3">
    <source>
        <dbReference type="ARBA" id="ARBA00006181"/>
    </source>
</evidence>
<feature type="non-terminal residue" evidence="11">
    <location>
        <position position="1"/>
    </location>
</feature>
<evidence type="ECO:0000256" key="10">
    <source>
        <dbReference type="ARBA" id="ARBA00046486"/>
    </source>
</evidence>
<evidence type="ECO:0000256" key="5">
    <source>
        <dbReference type="ARBA" id="ARBA00022490"/>
    </source>
</evidence>
<comment type="similarity">
    <text evidence="3">Belongs to the eukaryotic/archaeal RNase P protein component 1 family.</text>
</comment>
<evidence type="ECO:0000256" key="4">
    <source>
        <dbReference type="ARBA" id="ARBA00016225"/>
    </source>
</evidence>
<gene>
    <name evidence="11" type="ORF">g.11995</name>
</gene>
<protein>
    <recommendedName>
        <fullName evidence="4">Ribonuclease P protein subunit p29</fullName>
    </recommendedName>
</protein>
<dbReference type="GO" id="GO:0006364">
    <property type="term" value="P:rRNA processing"/>
    <property type="evidence" value="ECO:0007669"/>
    <property type="project" value="TreeGrafter"/>
</dbReference>
<evidence type="ECO:0000256" key="1">
    <source>
        <dbReference type="ARBA" id="ARBA00002435"/>
    </source>
</evidence>
<dbReference type="PANTHER" id="PTHR13348">
    <property type="entry name" value="RIBONUCLEASE P SUBUNIT P29"/>
    <property type="match status" value="1"/>
</dbReference>
<dbReference type="InterPro" id="IPR016848">
    <property type="entry name" value="RNase_P/MRP_Rpp29-subunit"/>
</dbReference>
<evidence type="ECO:0000256" key="6">
    <source>
        <dbReference type="ARBA" id="ARBA00022694"/>
    </source>
</evidence>
<dbReference type="GO" id="GO:0033204">
    <property type="term" value="F:ribonuclease P RNA binding"/>
    <property type="evidence" value="ECO:0007669"/>
    <property type="project" value="InterPro"/>
</dbReference>
<comment type="subunit">
    <text evidence="10">Component of nuclear RNase P and RNase MRP ribonucleoproteins. RNase P consists of a catalytic RNA moiety and 10 different protein chains; POP1, POP4, POP5, POP7, RPP14, RPP21, RPP25, RPP30, RPP38 and RPP40. Within the RNase P complex, POP1, POP7 and RPP25 form the 'finger' subcomplex, POP5, RPP14, RPP40 and homodimeric RPP30 form the 'palm' subcomplex, and RPP21, POP4 and RPP38 form the 'wrist' subcomplex. All subunits of the RNase P complex interact with the catalytic RNA. Several subunits of RNase P are also part of the RNase MRP complex. RNase MRP consists of a catalytic RNA moiety and about 8 protein subunits; POP1, POP7, RPP25, RPP30, RPP38, RPP40 and possibly also POP4 and POP5.</text>
</comment>
<evidence type="ECO:0000256" key="9">
    <source>
        <dbReference type="ARBA" id="ARBA00022801"/>
    </source>
</evidence>
<dbReference type="SUPFAM" id="SSF101744">
    <property type="entry name" value="Rof/RNase P subunit-like"/>
    <property type="match status" value="1"/>
</dbReference>
<dbReference type="GO" id="GO:0016787">
    <property type="term" value="F:hydrolase activity"/>
    <property type="evidence" value="ECO:0007669"/>
    <property type="project" value="UniProtKB-KW"/>
</dbReference>
<keyword evidence="7" id="KW-0540">Nuclease</keyword>
<dbReference type="InterPro" id="IPR002730">
    <property type="entry name" value="Rpp29/RNP1"/>
</dbReference>
<accession>A0A1B6CB12</accession>
<dbReference type="GO" id="GO:0000172">
    <property type="term" value="C:ribonuclease MRP complex"/>
    <property type="evidence" value="ECO:0007669"/>
    <property type="project" value="InterPro"/>
</dbReference>
<sequence>TKTFIKNHIPKTDHVHISGASMKRLSLSGRQVAPKKVSPRKRKSHLNLKEKRELGLYNLSPKGLKYSEFLPLHDLWLQYMREVLDLKDFEKSRKEINLSDKVLEAVNLKLTKADYHGAQIKVIRSRCPSHVGIEGIVVMETKNVFKVLGKDDTIRTIPKELNIFTIQVDKYQLTIYGKYLCCRSSERSTKKIKNYLLPDL</sequence>
<organism evidence="11">
    <name type="scientific">Clastoptera arizonana</name>
    <name type="common">Arizona spittle bug</name>
    <dbReference type="NCBI Taxonomy" id="38151"/>
    <lineage>
        <taxon>Eukaryota</taxon>
        <taxon>Metazoa</taxon>
        <taxon>Ecdysozoa</taxon>
        <taxon>Arthropoda</taxon>
        <taxon>Hexapoda</taxon>
        <taxon>Insecta</taxon>
        <taxon>Pterygota</taxon>
        <taxon>Neoptera</taxon>
        <taxon>Paraneoptera</taxon>
        <taxon>Hemiptera</taxon>
        <taxon>Auchenorrhyncha</taxon>
        <taxon>Cercopoidea</taxon>
        <taxon>Clastopteridae</taxon>
        <taxon>Clastoptera</taxon>
    </lineage>
</organism>
<dbReference type="HAMAP" id="MF_00754">
    <property type="entry name" value="RNase_P_1"/>
    <property type="match status" value="1"/>
</dbReference>
<dbReference type="GO" id="GO:0004519">
    <property type="term" value="F:endonuclease activity"/>
    <property type="evidence" value="ECO:0007669"/>
    <property type="project" value="UniProtKB-KW"/>
</dbReference>
<dbReference type="InterPro" id="IPR023538">
    <property type="entry name" value="RNP1"/>
</dbReference>
<dbReference type="InterPro" id="IPR036980">
    <property type="entry name" value="RNase_P/MRP_Rpp29_sf"/>
</dbReference>
<comment type="subcellular location">
    <subcellularLocation>
        <location evidence="2">Nucleus</location>
    </subcellularLocation>
</comment>
<dbReference type="PIRSF" id="PIRSF027081">
    <property type="entry name" value="RNase_P/MRP_p29_subunit"/>
    <property type="match status" value="1"/>
</dbReference>
<keyword evidence="6" id="KW-0819">tRNA processing</keyword>